<evidence type="ECO:0000313" key="3">
    <source>
        <dbReference type="Proteomes" id="UP000683575"/>
    </source>
</evidence>
<feature type="transmembrane region" description="Helical" evidence="1">
    <location>
        <begin position="38"/>
        <end position="58"/>
    </location>
</feature>
<keyword evidence="1" id="KW-0812">Transmembrane</keyword>
<dbReference type="EMBL" id="CP077062">
    <property type="protein sequence ID" value="QWZ07823.1"/>
    <property type="molecule type" value="Genomic_DNA"/>
</dbReference>
<keyword evidence="1" id="KW-0472">Membrane</keyword>
<organism evidence="2 3">
    <name type="scientific">Nocardioides panacis</name>
    <dbReference type="NCBI Taxonomy" id="2849501"/>
    <lineage>
        <taxon>Bacteria</taxon>
        <taxon>Bacillati</taxon>
        <taxon>Actinomycetota</taxon>
        <taxon>Actinomycetes</taxon>
        <taxon>Propionibacteriales</taxon>
        <taxon>Nocardioidaceae</taxon>
        <taxon>Nocardioides</taxon>
    </lineage>
</organism>
<evidence type="ECO:0000256" key="1">
    <source>
        <dbReference type="SAM" id="Phobius"/>
    </source>
</evidence>
<proteinExistence type="predicted"/>
<protein>
    <submittedName>
        <fullName evidence="2">Uncharacterized protein</fullName>
    </submittedName>
</protein>
<feature type="transmembrane region" description="Helical" evidence="1">
    <location>
        <begin position="7"/>
        <end position="26"/>
    </location>
</feature>
<name>A0A975XZW4_9ACTN</name>
<keyword evidence="3" id="KW-1185">Reference proteome</keyword>
<dbReference type="RefSeq" id="WP_216939333.1">
    <property type="nucleotide sequence ID" value="NZ_CP077062.1"/>
</dbReference>
<reference evidence="2" key="1">
    <citation type="submission" date="2021-06" db="EMBL/GenBank/DDBJ databases">
        <title>Complete genome sequence of Nocardioides sp. G188.</title>
        <authorList>
            <person name="Im W.-T."/>
        </authorList>
    </citation>
    <scope>NUCLEOTIDE SEQUENCE</scope>
    <source>
        <strain evidence="2">G188</strain>
    </source>
</reference>
<evidence type="ECO:0000313" key="2">
    <source>
        <dbReference type="EMBL" id="QWZ07823.1"/>
    </source>
</evidence>
<dbReference type="AlphaFoldDB" id="A0A975XZW4"/>
<sequence>MRKTLTITLGVLMVVIGAVWTFQGLGYLKGSPMTGVELWAILGPLVAGLGVALAIVGVRSPRA</sequence>
<keyword evidence="1" id="KW-1133">Transmembrane helix</keyword>
<dbReference type="Proteomes" id="UP000683575">
    <property type="component" value="Chromosome"/>
</dbReference>
<accession>A0A975XZW4</accession>
<dbReference type="KEGG" id="nps:KRR39_20925"/>
<gene>
    <name evidence="2" type="ORF">KRR39_20925</name>
</gene>